<reference evidence="3" key="1">
    <citation type="journal article" date="2020" name="Plant J.">
        <title>Transposons played a major role in the diversification between the closely related almond and peach genomes: results from the almond genome sequence.</title>
        <authorList>
            <person name="Alioto T."/>
            <person name="Alexiou K.G."/>
            <person name="Bardil A."/>
            <person name="Barteri F."/>
            <person name="Castanera R."/>
            <person name="Cruz F."/>
            <person name="Dhingra A."/>
            <person name="Duval H."/>
            <person name="Fernandez I Marti A."/>
            <person name="Frias L."/>
            <person name="Galan B."/>
            <person name="Garcia J.L."/>
            <person name="Howad W."/>
            <person name="Gomez-Garrido J."/>
            <person name="Gut M."/>
            <person name="Julca I."/>
            <person name="Morata J."/>
            <person name="Puigdomenech P."/>
            <person name="Ribeca P."/>
            <person name="Rubio Cabetas M.J."/>
            <person name="Vlasova A."/>
            <person name="Wirthensohn M."/>
            <person name="Garcia-Mas J."/>
            <person name="Gabaldon T."/>
            <person name="Casacuberta J.M."/>
            <person name="Arus P."/>
        </authorList>
    </citation>
    <scope>NUCLEOTIDE SEQUENCE [LARGE SCALE GENOMIC DNA]</scope>
    <source>
        <strain evidence="3">cv. Texas</strain>
    </source>
</reference>
<dbReference type="GO" id="GO:0009451">
    <property type="term" value="P:RNA modification"/>
    <property type="evidence" value="ECO:0007669"/>
    <property type="project" value="InterPro"/>
</dbReference>
<dbReference type="GO" id="GO:0003723">
    <property type="term" value="F:RNA binding"/>
    <property type="evidence" value="ECO:0007669"/>
    <property type="project" value="InterPro"/>
</dbReference>
<dbReference type="EMBL" id="CABIKO010000167">
    <property type="protein sequence ID" value="VVA29532.1"/>
    <property type="molecule type" value="Genomic_DNA"/>
</dbReference>
<dbReference type="Gramene" id="VVA29532">
    <property type="protein sequence ID" value="VVA29532"/>
    <property type="gene ID" value="Prudul26B015465"/>
</dbReference>
<protein>
    <submittedName>
        <fullName evidence="2">PREDICTED: pentatricopeptide</fullName>
    </submittedName>
</protein>
<dbReference type="InterPro" id="IPR011990">
    <property type="entry name" value="TPR-like_helical_dom_sf"/>
</dbReference>
<evidence type="ECO:0000313" key="3">
    <source>
        <dbReference type="Proteomes" id="UP000327085"/>
    </source>
</evidence>
<dbReference type="InParanoid" id="A0A5E4FPW2"/>
<dbReference type="AlphaFoldDB" id="A0A5E4FPW2"/>
<dbReference type="Pfam" id="PF01535">
    <property type="entry name" value="PPR"/>
    <property type="match status" value="3"/>
</dbReference>
<dbReference type="Proteomes" id="UP000327085">
    <property type="component" value="Chromosome 4"/>
</dbReference>
<proteinExistence type="predicted"/>
<gene>
    <name evidence="2" type="ORF">ALMOND_2B015465</name>
</gene>
<evidence type="ECO:0000256" key="1">
    <source>
        <dbReference type="ARBA" id="ARBA00022737"/>
    </source>
</evidence>
<dbReference type="Gene3D" id="1.25.40.10">
    <property type="entry name" value="Tetratricopeptide repeat domain"/>
    <property type="match status" value="2"/>
</dbReference>
<dbReference type="PANTHER" id="PTHR47926">
    <property type="entry name" value="PENTATRICOPEPTIDE REPEAT-CONTAINING PROTEIN"/>
    <property type="match status" value="1"/>
</dbReference>
<keyword evidence="1" id="KW-0677">Repeat</keyword>
<dbReference type="OMA" id="CENACAI"/>
<accession>A0A5E4FPW2</accession>
<evidence type="ECO:0000313" key="2">
    <source>
        <dbReference type="EMBL" id="VVA29532.1"/>
    </source>
</evidence>
<sequence>MRDARGIFDEIQNPNGISWNITVRQYLEMGDGKKCNNDVFPDVCENACAIFDQPKSKNLIYETSIVLGYSMSGQTWKAKEFFNEMPELNVVTWNAMLAGYTHYFQWEEVLMVNTTKNIDQATLQLSLKVCASLSDVEMGKHVHGFIYRHGFYSFIFVRNGLLDMYGECGNLRGAKTDWFHQIRQHQDRVSWNALLCSYAHHGQSKLAMTIFVKCNWRKHLMSLCLQFS</sequence>
<name>A0A5E4FPW2_PRUDU</name>
<dbReference type="InterPro" id="IPR046960">
    <property type="entry name" value="PPR_At4g14850-like_plant"/>
</dbReference>
<dbReference type="InterPro" id="IPR002885">
    <property type="entry name" value="PPR_rpt"/>
</dbReference>
<organism evidence="2 3">
    <name type="scientific">Prunus dulcis</name>
    <name type="common">Almond</name>
    <name type="synonym">Amygdalus dulcis</name>
    <dbReference type="NCBI Taxonomy" id="3755"/>
    <lineage>
        <taxon>Eukaryota</taxon>
        <taxon>Viridiplantae</taxon>
        <taxon>Streptophyta</taxon>
        <taxon>Embryophyta</taxon>
        <taxon>Tracheophyta</taxon>
        <taxon>Spermatophyta</taxon>
        <taxon>Magnoliopsida</taxon>
        <taxon>eudicotyledons</taxon>
        <taxon>Gunneridae</taxon>
        <taxon>Pentapetalae</taxon>
        <taxon>rosids</taxon>
        <taxon>fabids</taxon>
        <taxon>Rosales</taxon>
        <taxon>Rosaceae</taxon>
        <taxon>Amygdaloideae</taxon>
        <taxon>Amygdaleae</taxon>
        <taxon>Prunus</taxon>
    </lineage>
</organism>